<dbReference type="GeneID" id="19257096"/>
<feature type="signal peptide" evidence="10">
    <location>
        <begin position="1"/>
        <end position="20"/>
    </location>
</feature>
<comment type="subcellular location">
    <subcellularLocation>
        <location evidence="2 10">Secreted</location>
    </subcellularLocation>
</comment>
<dbReference type="EC" id="3.2.1.132" evidence="10"/>
<evidence type="ECO:0000256" key="4">
    <source>
        <dbReference type="ARBA" id="ARBA00022525"/>
    </source>
</evidence>
<protein>
    <recommendedName>
        <fullName evidence="10">Endo-chitosanase</fullName>
        <ecNumber evidence="10">3.2.1.132</ecNumber>
    </recommendedName>
</protein>
<comment type="function">
    <text evidence="10">Chitosanase catalyzing the endo-type cleavage of chitosan, the deacylated form of chitin. Chitosanase may be crucial in the degradation of the deacetylated portion of chitin in the fungal cell wall.</text>
</comment>
<dbReference type="PANTHER" id="PTHR42061">
    <property type="entry name" value="ENDO-CHITOSANASE"/>
    <property type="match status" value="1"/>
</dbReference>
<name>E9ES64_METRA</name>
<dbReference type="PANTHER" id="PTHR42061:SF6">
    <property type="entry name" value="ENDO-CHITOSANASE"/>
    <property type="match status" value="1"/>
</dbReference>
<dbReference type="Pfam" id="PF07335">
    <property type="entry name" value="Glyco_hydro_75"/>
    <property type="match status" value="1"/>
</dbReference>
<dbReference type="Proteomes" id="UP000002498">
    <property type="component" value="Unassembled WGS sequence"/>
</dbReference>
<dbReference type="GO" id="GO:0000272">
    <property type="term" value="P:polysaccharide catabolic process"/>
    <property type="evidence" value="ECO:0007669"/>
    <property type="project" value="UniProtKB-KW"/>
</dbReference>
<dbReference type="AlphaFoldDB" id="E9ES64"/>
<keyword evidence="6 10" id="KW-0378">Hydrolase</keyword>
<evidence type="ECO:0000256" key="1">
    <source>
        <dbReference type="ARBA" id="ARBA00000405"/>
    </source>
</evidence>
<dbReference type="EMBL" id="ADNJ02000004">
    <property type="protein sequence ID" value="EFZ01581.2"/>
    <property type="molecule type" value="Genomic_DNA"/>
</dbReference>
<comment type="catalytic activity">
    <reaction evidence="1 10">
        <text>Endohydrolysis of beta-(1-&gt;4)-linkages between D-glucosamine residues in a partly acetylated chitosan.</text>
        <dbReference type="EC" id="3.2.1.132"/>
    </reaction>
</comment>
<evidence type="ECO:0000256" key="9">
    <source>
        <dbReference type="ARBA" id="ARBA00023326"/>
    </source>
</evidence>
<evidence type="ECO:0000313" key="12">
    <source>
        <dbReference type="Proteomes" id="UP000002498"/>
    </source>
</evidence>
<comment type="caution">
    <text evidence="11">The sequence shown here is derived from an EMBL/GenBank/DDBJ whole genome shotgun (WGS) entry which is preliminary data.</text>
</comment>
<feature type="chain" id="PRO_5005128534" description="Endo-chitosanase" evidence="10">
    <location>
        <begin position="21"/>
        <end position="362"/>
    </location>
</feature>
<evidence type="ECO:0000313" key="11">
    <source>
        <dbReference type="EMBL" id="EFZ01581.2"/>
    </source>
</evidence>
<reference evidence="11 12" key="1">
    <citation type="journal article" date="2011" name="PLoS Genet.">
        <title>Genome sequencing and comparative transcriptomics of the model entomopathogenic fungi Metarhizium anisopliae and M. acridum.</title>
        <authorList>
            <person name="Gao Q."/>
            <person name="Jin K."/>
            <person name="Ying S.H."/>
            <person name="Zhang Y."/>
            <person name="Xiao G."/>
            <person name="Shang Y."/>
            <person name="Duan Z."/>
            <person name="Hu X."/>
            <person name="Xie X.Q."/>
            <person name="Zhou G."/>
            <person name="Peng G."/>
            <person name="Luo Z."/>
            <person name="Huang W."/>
            <person name="Wang B."/>
            <person name="Fang W."/>
            <person name="Wang S."/>
            <person name="Zhong Y."/>
            <person name="Ma L.J."/>
            <person name="St Leger R.J."/>
            <person name="Zhao G.P."/>
            <person name="Pei Y."/>
            <person name="Feng M.G."/>
            <person name="Xia Y."/>
            <person name="Wang C."/>
        </authorList>
    </citation>
    <scope>NUCLEOTIDE SEQUENCE [LARGE SCALE GENOMIC DNA]</scope>
    <source>
        <strain evidence="12">ARSEF 23 / ATCC MYA-3075</strain>
    </source>
</reference>
<evidence type="ECO:0000256" key="8">
    <source>
        <dbReference type="ARBA" id="ARBA00023295"/>
    </source>
</evidence>
<dbReference type="GO" id="GO:0016977">
    <property type="term" value="F:chitosanase activity"/>
    <property type="evidence" value="ECO:0007669"/>
    <property type="project" value="UniProtKB-EC"/>
</dbReference>
<evidence type="ECO:0000256" key="6">
    <source>
        <dbReference type="ARBA" id="ARBA00022801"/>
    </source>
</evidence>
<dbReference type="GO" id="GO:0005576">
    <property type="term" value="C:extracellular region"/>
    <property type="evidence" value="ECO:0007669"/>
    <property type="project" value="UniProtKB-SubCell"/>
</dbReference>
<keyword evidence="8 10" id="KW-0326">Glycosidase</keyword>
<sequence length="362" mass="37980">MVIKSSVAVSLSALAAVAAARDVPANVKSFYNSIRGQGQCRNVLAGGFHSIDGDSGKSPDMKPIDFDYCGDHISDYNVIYLQGKNGQLVNMDIDCDGIQHGPADDGRCGSSGDTQSVTSFADTLRGYGTGQRDLDANAHPYVVFGNTGSRKGFANFDPRKYGVEPLSVMAVVCNNKLRVPITKRKPSVSQIYGVWGDENGDDGSESMVGEASISLATACFGRGINGNSGHDDNDVLYIAFPGKDAVPGAKGAKWNAQNYDEFENSITGLGNKLIQRIGGGGGAAAAAGTSLLLLDLAPGRDTVKALPASLKTTAPTSWSATLGNAAARVVRLLLRRRRVAGKGTARVRVVAHSRPQSPLFTL</sequence>
<dbReference type="HOGENOM" id="CLU_046555_0_0_1"/>
<evidence type="ECO:0000256" key="7">
    <source>
        <dbReference type="ARBA" id="ARBA00023277"/>
    </source>
</evidence>
<proteinExistence type="inferred from homology"/>
<evidence type="ECO:0000256" key="2">
    <source>
        <dbReference type="ARBA" id="ARBA00004613"/>
    </source>
</evidence>
<keyword evidence="5 10" id="KW-0732">Signal</keyword>
<keyword evidence="12" id="KW-1185">Reference proteome</keyword>
<accession>E9ES64</accession>
<dbReference type="InterPro" id="IPR009939">
    <property type="entry name" value="Chitosanase_fungal"/>
</dbReference>
<dbReference type="OrthoDB" id="4756206at2759"/>
<evidence type="ECO:0000256" key="10">
    <source>
        <dbReference type="RuleBase" id="RU361208"/>
    </source>
</evidence>
<evidence type="ECO:0000256" key="3">
    <source>
        <dbReference type="ARBA" id="ARBA00007799"/>
    </source>
</evidence>
<evidence type="ECO:0000256" key="5">
    <source>
        <dbReference type="ARBA" id="ARBA00022729"/>
    </source>
</evidence>
<dbReference type="RefSeq" id="XP_007818999.2">
    <property type="nucleotide sequence ID" value="XM_007820808.2"/>
</dbReference>
<keyword evidence="7" id="KW-0119">Carbohydrate metabolism</keyword>
<keyword evidence="9 10" id="KW-0624">Polysaccharide degradation</keyword>
<comment type="similarity">
    <text evidence="3 10">Belongs to the glycosyl hydrolase 75 family.</text>
</comment>
<reference evidence="11 12" key="2">
    <citation type="journal article" date="2014" name="Proc. Natl. Acad. Sci. U.S.A.">
        <title>Trajectory and genomic determinants of fungal-pathogen speciation and host adaptation.</title>
        <authorList>
            <person name="Hu X."/>
            <person name="Xiao G."/>
            <person name="Zheng P."/>
            <person name="Shang Y."/>
            <person name="Su Y."/>
            <person name="Zhang X."/>
            <person name="Liu X."/>
            <person name="Zhan S."/>
            <person name="St Leger R.J."/>
            <person name="Wang C."/>
        </authorList>
    </citation>
    <scope>GENOME REANNOTATION</scope>
    <source>
        <strain evidence="12">ARSEF 23 / ATCC MYA-3075</strain>
    </source>
</reference>
<dbReference type="KEGG" id="maj:MAA_02810"/>
<keyword evidence="4" id="KW-0964">Secreted</keyword>
<gene>
    <name evidence="11" type="ORF">MAA_02810</name>
</gene>
<organism evidence="11 12">
    <name type="scientific">Metarhizium robertsii (strain ARSEF 23 / ATCC MYA-3075)</name>
    <name type="common">Metarhizium anisopliae (strain ARSEF 23)</name>
    <dbReference type="NCBI Taxonomy" id="655844"/>
    <lineage>
        <taxon>Eukaryota</taxon>
        <taxon>Fungi</taxon>
        <taxon>Dikarya</taxon>
        <taxon>Ascomycota</taxon>
        <taxon>Pezizomycotina</taxon>
        <taxon>Sordariomycetes</taxon>
        <taxon>Hypocreomycetidae</taxon>
        <taxon>Hypocreales</taxon>
        <taxon>Clavicipitaceae</taxon>
        <taxon>Metarhizium</taxon>
    </lineage>
</organism>